<keyword evidence="3" id="KW-1185">Reference proteome</keyword>
<dbReference type="Proteomes" id="UP000184499">
    <property type="component" value="Unassembled WGS sequence"/>
</dbReference>
<feature type="transmembrane region" description="Helical" evidence="1">
    <location>
        <begin position="20"/>
        <end position="38"/>
    </location>
</feature>
<reference evidence="3" key="1">
    <citation type="journal article" date="2017" name="Genome Biol.">
        <title>Comparative genomics reveals high biological diversity and specific adaptations in the industrially and medically important fungal genus Aspergillus.</title>
        <authorList>
            <person name="de Vries R.P."/>
            <person name="Riley R."/>
            <person name="Wiebenga A."/>
            <person name="Aguilar-Osorio G."/>
            <person name="Amillis S."/>
            <person name="Uchima C.A."/>
            <person name="Anderluh G."/>
            <person name="Asadollahi M."/>
            <person name="Askin M."/>
            <person name="Barry K."/>
            <person name="Battaglia E."/>
            <person name="Bayram O."/>
            <person name="Benocci T."/>
            <person name="Braus-Stromeyer S.A."/>
            <person name="Caldana C."/>
            <person name="Canovas D."/>
            <person name="Cerqueira G.C."/>
            <person name="Chen F."/>
            <person name="Chen W."/>
            <person name="Choi C."/>
            <person name="Clum A."/>
            <person name="Dos Santos R.A."/>
            <person name="Damasio A.R."/>
            <person name="Diallinas G."/>
            <person name="Emri T."/>
            <person name="Fekete E."/>
            <person name="Flipphi M."/>
            <person name="Freyberg S."/>
            <person name="Gallo A."/>
            <person name="Gournas C."/>
            <person name="Habgood R."/>
            <person name="Hainaut M."/>
            <person name="Harispe M.L."/>
            <person name="Henrissat B."/>
            <person name="Hilden K.S."/>
            <person name="Hope R."/>
            <person name="Hossain A."/>
            <person name="Karabika E."/>
            <person name="Karaffa L."/>
            <person name="Karanyi Z."/>
            <person name="Krasevec N."/>
            <person name="Kuo A."/>
            <person name="Kusch H."/>
            <person name="LaButti K."/>
            <person name="Lagendijk E.L."/>
            <person name="Lapidus A."/>
            <person name="Levasseur A."/>
            <person name="Lindquist E."/>
            <person name="Lipzen A."/>
            <person name="Logrieco A.F."/>
            <person name="MacCabe A."/>
            <person name="Maekelae M.R."/>
            <person name="Malavazi I."/>
            <person name="Melin P."/>
            <person name="Meyer V."/>
            <person name="Mielnichuk N."/>
            <person name="Miskei M."/>
            <person name="Molnar A.P."/>
            <person name="Mule G."/>
            <person name="Ngan C.Y."/>
            <person name="Orejas M."/>
            <person name="Orosz E."/>
            <person name="Ouedraogo J.P."/>
            <person name="Overkamp K.M."/>
            <person name="Park H.-S."/>
            <person name="Perrone G."/>
            <person name="Piumi F."/>
            <person name="Punt P.J."/>
            <person name="Ram A.F."/>
            <person name="Ramon A."/>
            <person name="Rauscher S."/>
            <person name="Record E."/>
            <person name="Riano-Pachon D.M."/>
            <person name="Robert V."/>
            <person name="Roehrig J."/>
            <person name="Ruller R."/>
            <person name="Salamov A."/>
            <person name="Salih N.S."/>
            <person name="Samson R.A."/>
            <person name="Sandor E."/>
            <person name="Sanguinetti M."/>
            <person name="Schuetze T."/>
            <person name="Sepcic K."/>
            <person name="Shelest E."/>
            <person name="Sherlock G."/>
            <person name="Sophianopoulou V."/>
            <person name="Squina F.M."/>
            <person name="Sun H."/>
            <person name="Susca A."/>
            <person name="Todd R.B."/>
            <person name="Tsang A."/>
            <person name="Unkles S.E."/>
            <person name="van de Wiele N."/>
            <person name="van Rossen-Uffink D."/>
            <person name="Oliveira J.V."/>
            <person name="Vesth T.C."/>
            <person name="Visser J."/>
            <person name="Yu J.-H."/>
            <person name="Zhou M."/>
            <person name="Andersen M.R."/>
            <person name="Archer D.B."/>
            <person name="Baker S.E."/>
            <person name="Benoit I."/>
            <person name="Brakhage A.A."/>
            <person name="Braus G.H."/>
            <person name="Fischer R."/>
            <person name="Frisvad J.C."/>
            <person name="Goldman G.H."/>
            <person name="Houbraken J."/>
            <person name="Oakley B."/>
            <person name="Pocsi I."/>
            <person name="Scazzocchio C."/>
            <person name="Seiboth B."/>
            <person name="vanKuyk P.A."/>
            <person name="Wortman J."/>
            <person name="Dyer P.S."/>
            <person name="Grigoriev I.V."/>
        </authorList>
    </citation>
    <scope>NUCLEOTIDE SEQUENCE [LARGE SCALE GENOMIC DNA]</scope>
    <source>
        <strain evidence="3">CBS 101740 / IMI 381727 / IBT 21946</strain>
    </source>
</reference>
<gene>
    <name evidence="2" type="ORF">ASPBRDRAFT_414518</name>
</gene>
<dbReference type="VEuPathDB" id="FungiDB:ASPBRDRAFT_414518"/>
<keyword evidence="1" id="KW-0472">Membrane</keyword>
<feature type="transmembrane region" description="Helical" evidence="1">
    <location>
        <begin position="44"/>
        <end position="64"/>
    </location>
</feature>
<evidence type="ECO:0000313" key="3">
    <source>
        <dbReference type="Proteomes" id="UP000184499"/>
    </source>
</evidence>
<dbReference type="RefSeq" id="XP_067483827.1">
    <property type="nucleotide sequence ID" value="XM_067624574.1"/>
</dbReference>
<proteinExistence type="predicted"/>
<evidence type="ECO:0000256" key="1">
    <source>
        <dbReference type="SAM" id="Phobius"/>
    </source>
</evidence>
<dbReference type="GeneID" id="93577062"/>
<keyword evidence="1" id="KW-1133">Transmembrane helix</keyword>
<keyword evidence="1" id="KW-0812">Transmembrane</keyword>
<accession>A0A1L9UY54</accession>
<protein>
    <submittedName>
        <fullName evidence="2">Uncharacterized protein</fullName>
    </submittedName>
</protein>
<organism evidence="2 3">
    <name type="scientific">Aspergillus brasiliensis (strain CBS 101740 / IMI 381727 / IBT 21946)</name>
    <dbReference type="NCBI Taxonomy" id="767769"/>
    <lineage>
        <taxon>Eukaryota</taxon>
        <taxon>Fungi</taxon>
        <taxon>Dikarya</taxon>
        <taxon>Ascomycota</taxon>
        <taxon>Pezizomycotina</taxon>
        <taxon>Eurotiomycetes</taxon>
        <taxon>Eurotiomycetidae</taxon>
        <taxon>Eurotiales</taxon>
        <taxon>Aspergillaceae</taxon>
        <taxon>Aspergillus</taxon>
        <taxon>Aspergillus subgen. Circumdati</taxon>
    </lineage>
</organism>
<dbReference type="AlphaFoldDB" id="A0A1L9UY54"/>
<evidence type="ECO:0000313" key="2">
    <source>
        <dbReference type="EMBL" id="OJJ76580.1"/>
    </source>
</evidence>
<sequence>MYWHTCRLLLSTTYRLNRLLLFPFHALLLTKTIDMVALCLVDSFLHLLSEVVFYLHFIIYRLLLLYSDPRPNILGINTILGSTTHGLQQLTTSLSLL</sequence>
<name>A0A1L9UY54_ASPBC</name>
<dbReference type="EMBL" id="KV878680">
    <property type="protein sequence ID" value="OJJ76580.1"/>
    <property type="molecule type" value="Genomic_DNA"/>
</dbReference>